<keyword evidence="3" id="KW-0804">Transcription</keyword>
<dbReference type="PANTHER" id="PTHR43132">
    <property type="entry name" value="ARSENICAL RESISTANCE OPERON REPRESSOR ARSR-RELATED"/>
    <property type="match status" value="1"/>
</dbReference>
<keyword evidence="6" id="KW-1185">Reference proteome</keyword>
<name>A0A3L8PMM4_9ACTN</name>
<dbReference type="Gene3D" id="1.10.10.10">
    <property type="entry name" value="Winged helix-like DNA-binding domain superfamily/Winged helix DNA-binding domain"/>
    <property type="match status" value="1"/>
</dbReference>
<evidence type="ECO:0000313" key="5">
    <source>
        <dbReference type="EMBL" id="RLV56551.1"/>
    </source>
</evidence>
<gene>
    <name evidence="5" type="ORF">D9V41_05610</name>
</gene>
<dbReference type="EMBL" id="RDBF01000003">
    <property type="protein sequence ID" value="RLV56551.1"/>
    <property type="molecule type" value="Genomic_DNA"/>
</dbReference>
<evidence type="ECO:0000313" key="6">
    <source>
        <dbReference type="Proteomes" id="UP000282515"/>
    </source>
</evidence>
<dbReference type="SUPFAM" id="SSF46785">
    <property type="entry name" value="Winged helix' DNA-binding domain"/>
    <property type="match status" value="1"/>
</dbReference>
<dbReference type="AlphaFoldDB" id="A0A3L8PMM4"/>
<dbReference type="InterPro" id="IPR001845">
    <property type="entry name" value="HTH_ArsR_DNA-bd_dom"/>
</dbReference>
<dbReference type="CDD" id="cd00090">
    <property type="entry name" value="HTH_ARSR"/>
    <property type="match status" value="1"/>
</dbReference>
<evidence type="ECO:0000256" key="1">
    <source>
        <dbReference type="ARBA" id="ARBA00023015"/>
    </source>
</evidence>
<dbReference type="Proteomes" id="UP000282515">
    <property type="component" value="Unassembled WGS sequence"/>
</dbReference>
<dbReference type="InterPro" id="IPR036390">
    <property type="entry name" value="WH_DNA-bd_sf"/>
</dbReference>
<evidence type="ECO:0000256" key="2">
    <source>
        <dbReference type="ARBA" id="ARBA00023125"/>
    </source>
</evidence>
<dbReference type="OrthoDB" id="3460651at2"/>
<dbReference type="RefSeq" id="WP_121793556.1">
    <property type="nucleotide sequence ID" value="NZ_RDBF01000003.1"/>
</dbReference>
<organism evidence="5 6">
    <name type="scientific">Aeromicrobium phragmitis</name>
    <dbReference type="NCBI Taxonomy" id="2478914"/>
    <lineage>
        <taxon>Bacteria</taxon>
        <taxon>Bacillati</taxon>
        <taxon>Actinomycetota</taxon>
        <taxon>Actinomycetes</taxon>
        <taxon>Propionibacteriales</taxon>
        <taxon>Nocardioidaceae</taxon>
        <taxon>Aeromicrobium</taxon>
    </lineage>
</organism>
<dbReference type="Pfam" id="PF01022">
    <property type="entry name" value="HTH_5"/>
    <property type="match status" value="1"/>
</dbReference>
<dbReference type="InterPro" id="IPR051011">
    <property type="entry name" value="Metal_resp_trans_reg"/>
</dbReference>
<proteinExistence type="predicted"/>
<accession>A0A3L8PMM4</accession>
<evidence type="ECO:0000256" key="3">
    <source>
        <dbReference type="ARBA" id="ARBA00023163"/>
    </source>
</evidence>
<sequence length="321" mass="34977">MLTYELTGPSVGDVRFGLSPLTELSLSLRTFVDPSRYPLQLPWVRRTAAARQSLDRRALAGLVNRRLWTPDFLNPRPSSPLTRIEDEFEALGRIDAATFRAGLRSVHGAVPPVYRGPHAAAVERMLAALRSLWGACFVPYWDRMRAVLEADIVHRGRVIVTEGLGTMVAQLSPGRISWGGSAVHVALRDPRARRVEVGAEGLMLVPTLFSTGASAPVDDDGPPQVLYPARGQAALWEARPRRGHRELVELLGAPRAGLLVMLGEPASSTELGIRLGITTSAVNQHLRVLHRAGLLSKARHGRSVLYLRSELGERLAVESGG</sequence>
<keyword evidence="1" id="KW-0805">Transcription regulation</keyword>
<protein>
    <submittedName>
        <fullName evidence="5">Transcriptional regulator</fullName>
    </submittedName>
</protein>
<dbReference type="GO" id="GO:0003700">
    <property type="term" value="F:DNA-binding transcription factor activity"/>
    <property type="evidence" value="ECO:0007669"/>
    <property type="project" value="InterPro"/>
</dbReference>
<dbReference type="GO" id="GO:0003677">
    <property type="term" value="F:DNA binding"/>
    <property type="evidence" value="ECO:0007669"/>
    <property type="project" value="UniProtKB-KW"/>
</dbReference>
<dbReference type="InterPro" id="IPR011991">
    <property type="entry name" value="ArsR-like_HTH"/>
</dbReference>
<reference evidence="5 6" key="1">
    <citation type="submission" date="2018-10" db="EMBL/GenBank/DDBJ databases">
        <title>Aeromicrobium sp. 9W16Y-2 whole genome shotgun sequence.</title>
        <authorList>
            <person name="Li F."/>
        </authorList>
    </citation>
    <scope>NUCLEOTIDE SEQUENCE [LARGE SCALE GENOMIC DNA]</scope>
    <source>
        <strain evidence="5 6">9W16Y-2</strain>
    </source>
</reference>
<dbReference type="PANTHER" id="PTHR43132:SF6">
    <property type="entry name" value="HTH-TYPE TRANSCRIPTIONAL REPRESSOR CZRA"/>
    <property type="match status" value="1"/>
</dbReference>
<comment type="caution">
    <text evidence="5">The sequence shown here is derived from an EMBL/GenBank/DDBJ whole genome shotgun (WGS) entry which is preliminary data.</text>
</comment>
<feature type="domain" description="HTH arsR-type" evidence="4">
    <location>
        <begin position="262"/>
        <end position="297"/>
    </location>
</feature>
<evidence type="ECO:0000259" key="4">
    <source>
        <dbReference type="Pfam" id="PF01022"/>
    </source>
</evidence>
<keyword evidence="2" id="KW-0238">DNA-binding</keyword>
<dbReference type="InterPro" id="IPR036388">
    <property type="entry name" value="WH-like_DNA-bd_sf"/>
</dbReference>